<feature type="region of interest" description="Disordered" evidence="1">
    <location>
        <begin position="1"/>
        <end position="28"/>
    </location>
</feature>
<evidence type="ECO:0000256" key="1">
    <source>
        <dbReference type="SAM" id="MobiDB-lite"/>
    </source>
</evidence>
<feature type="region of interest" description="Disordered" evidence="1">
    <location>
        <begin position="42"/>
        <end position="63"/>
    </location>
</feature>
<proteinExistence type="predicted"/>
<gene>
    <name evidence="2" type="ORF">E4U92_26360</name>
</gene>
<comment type="caution">
    <text evidence="2">The sequence shown here is derived from an EMBL/GenBank/DDBJ whole genome shotgun (WGS) entry which is preliminary data.</text>
</comment>
<name>A0A4U5WVY6_STRGB</name>
<accession>A0A4U5WVY6</accession>
<evidence type="ECO:0000313" key="2">
    <source>
        <dbReference type="EMBL" id="TKT06654.1"/>
    </source>
</evidence>
<dbReference type="AlphaFoldDB" id="A0A4U5WVY6"/>
<dbReference type="EMBL" id="SZPR01000021">
    <property type="protein sequence ID" value="TKT06654.1"/>
    <property type="molecule type" value="Genomic_DNA"/>
</dbReference>
<evidence type="ECO:0000313" key="3">
    <source>
        <dbReference type="Proteomes" id="UP000308632"/>
    </source>
</evidence>
<organism evidence="2 3">
    <name type="scientific">Streptomyces galbus</name>
    <dbReference type="NCBI Taxonomy" id="33898"/>
    <lineage>
        <taxon>Bacteria</taxon>
        <taxon>Bacillati</taxon>
        <taxon>Actinomycetota</taxon>
        <taxon>Actinomycetes</taxon>
        <taxon>Kitasatosporales</taxon>
        <taxon>Streptomycetaceae</taxon>
        <taxon>Streptomyces</taxon>
    </lineage>
</organism>
<reference evidence="2 3" key="1">
    <citation type="submission" date="2019-04" db="EMBL/GenBank/DDBJ databases">
        <title>Streptomyces lasaliensis sp.nov., an Actinomycete isolated from soil which produces the polyether antibiotic lasalocid.</title>
        <authorList>
            <person name="Erwin G."/>
            <person name="Haber C."/>
        </authorList>
    </citation>
    <scope>NUCLEOTIDE SEQUENCE [LARGE SCALE GENOMIC DNA]</scope>
    <source>
        <strain evidence="2 3">DSM 40089</strain>
    </source>
</reference>
<sequence>MSLVGSAARKCSAPKSRPRNSSSSGQRCIKAKARPVKCASLEKAAPRPIHNRASSRLRGSTGAPRSVRVCQACSGRARAA</sequence>
<dbReference type="Proteomes" id="UP000308632">
    <property type="component" value="Unassembled WGS sequence"/>
</dbReference>
<protein>
    <submittedName>
        <fullName evidence="2">Uncharacterized protein</fullName>
    </submittedName>
</protein>